<organism evidence="3 4">
    <name type="scientific">Mortierella alpina</name>
    <name type="common">Oleaginous fungus</name>
    <name type="synonym">Mortierella renispora</name>
    <dbReference type="NCBI Taxonomy" id="64518"/>
    <lineage>
        <taxon>Eukaryota</taxon>
        <taxon>Fungi</taxon>
        <taxon>Fungi incertae sedis</taxon>
        <taxon>Mucoromycota</taxon>
        <taxon>Mortierellomycotina</taxon>
        <taxon>Mortierellomycetes</taxon>
        <taxon>Mortierellales</taxon>
        <taxon>Mortierellaceae</taxon>
        <taxon>Mortierella</taxon>
    </lineage>
</organism>
<sequence length="123" mass="13757">MQAQATPVDEERDAGEGQVDPRYADSHKVKEQFTVAGKRSMSAAVRPYKLLVLLKLLILAKLLVLFKLLVLQALVFLKLLVRPLHMVIQDTARYLDTLKDGLTAGIRFQQGVVRDLTRATGPF</sequence>
<dbReference type="AlphaFoldDB" id="A0A9P6IUE5"/>
<protein>
    <submittedName>
        <fullName evidence="3">Uncharacterized protein</fullName>
    </submittedName>
</protein>
<keyword evidence="2" id="KW-1133">Transmembrane helix</keyword>
<keyword evidence="2" id="KW-0472">Membrane</keyword>
<dbReference type="Proteomes" id="UP000738359">
    <property type="component" value="Unassembled WGS sequence"/>
</dbReference>
<keyword evidence="4" id="KW-1185">Reference proteome</keyword>
<accession>A0A9P6IUE5</accession>
<proteinExistence type="predicted"/>
<dbReference type="EMBL" id="JAAAHY010001640">
    <property type="protein sequence ID" value="KAF9947628.1"/>
    <property type="molecule type" value="Genomic_DNA"/>
</dbReference>
<evidence type="ECO:0000313" key="4">
    <source>
        <dbReference type="Proteomes" id="UP000738359"/>
    </source>
</evidence>
<evidence type="ECO:0000313" key="3">
    <source>
        <dbReference type="EMBL" id="KAF9947628.1"/>
    </source>
</evidence>
<evidence type="ECO:0000256" key="2">
    <source>
        <dbReference type="SAM" id="Phobius"/>
    </source>
</evidence>
<feature type="region of interest" description="Disordered" evidence="1">
    <location>
        <begin position="1"/>
        <end position="25"/>
    </location>
</feature>
<feature type="transmembrane region" description="Helical" evidence="2">
    <location>
        <begin position="50"/>
        <end position="77"/>
    </location>
</feature>
<keyword evidence="2" id="KW-0812">Transmembrane</keyword>
<evidence type="ECO:0000256" key="1">
    <source>
        <dbReference type="SAM" id="MobiDB-lite"/>
    </source>
</evidence>
<gene>
    <name evidence="3" type="ORF">BGZ70_002592</name>
</gene>
<comment type="caution">
    <text evidence="3">The sequence shown here is derived from an EMBL/GenBank/DDBJ whole genome shotgun (WGS) entry which is preliminary data.</text>
</comment>
<name>A0A9P6IUE5_MORAP</name>
<reference evidence="3" key="1">
    <citation type="journal article" date="2020" name="Fungal Divers.">
        <title>Resolving the Mortierellaceae phylogeny through synthesis of multi-gene phylogenetics and phylogenomics.</title>
        <authorList>
            <person name="Vandepol N."/>
            <person name="Liber J."/>
            <person name="Desiro A."/>
            <person name="Na H."/>
            <person name="Kennedy M."/>
            <person name="Barry K."/>
            <person name="Grigoriev I.V."/>
            <person name="Miller A.N."/>
            <person name="O'Donnell K."/>
            <person name="Stajich J.E."/>
            <person name="Bonito G."/>
        </authorList>
    </citation>
    <scope>NUCLEOTIDE SEQUENCE</scope>
    <source>
        <strain evidence="3">CK1249</strain>
    </source>
</reference>